<evidence type="ECO:0000313" key="2">
    <source>
        <dbReference type="Proteomes" id="UP000014803"/>
    </source>
</evidence>
<dbReference type="KEGG" id="scu:SCE1572_20475"/>
<dbReference type="Proteomes" id="UP000014803">
    <property type="component" value="Chromosome"/>
</dbReference>
<dbReference type="AlphaFoldDB" id="S4XXM7"/>
<reference evidence="1 2" key="1">
    <citation type="journal article" date="2013" name="Sci. Rep.">
        <title>Extraordinary expansion of a Sorangium cellulosum genome from an alkaline milieu.</title>
        <authorList>
            <person name="Han K."/>
            <person name="Li Z.F."/>
            <person name="Peng R."/>
            <person name="Zhu L.P."/>
            <person name="Zhou T."/>
            <person name="Wang L.G."/>
            <person name="Li S.G."/>
            <person name="Zhang X.B."/>
            <person name="Hu W."/>
            <person name="Wu Z.H."/>
            <person name="Qin N."/>
            <person name="Li Y.Z."/>
        </authorList>
    </citation>
    <scope>NUCLEOTIDE SEQUENCE [LARGE SCALE GENOMIC DNA]</scope>
    <source>
        <strain evidence="1 2">So0157-2</strain>
    </source>
</reference>
<gene>
    <name evidence="1" type="ORF">SCE1572_20475</name>
</gene>
<evidence type="ECO:0000313" key="1">
    <source>
        <dbReference type="EMBL" id="AGP36660.1"/>
    </source>
</evidence>
<proteinExistence type="predicted"/>
<accession>S4XXM7</accession>
<dbReference type="HOGENOM" id="CLU_3296645_0_0_7"/>
<dbReference type="PATRIC" id="fig|1254432.3.peg.4620"/>
<dbReference type="STRING" id="1254432.SCE1572_20475"/>
<dbReference type="EMBL" id="CP003969">
    <property type="protein sequence ID" value="AGP36660.1"/>
    <property type="molecule type" value="Genomic_DNA"/>
</dbReference>
<organism evidence="1 2">
    <name type="scientific">Sorangium cellulosum So0157-2</name>
    <dbReference type="NCBI Taxonomy" id="1254432"/>
    <lineage>
        <taxon>Bacteria</taxon>
        <taxon>Pseudomonadati</taxon>
        <taxon>Myxococcota</taxon>
        <taxon>Polyangia</taxon>
        <taxon>Polyangiales</taxon>
        <taxon>Polyangiaceae</taxon>
        <taxon>Sorangium</taxon>
    </lineage>
</organism>
<name>S4XXM7_SORCE</name>
<protein>
    <submittedName>
        <fullName evidence="1">Uncharacterized protein</fullName>
    </submittedName>
</protein>
<sequence>MVLAGRRALSISTKTFAARVEIRPSRRAMFKLYSERADRT</sequence>